<gene>
    <name evidence="1" type="ORF">ACFQ4A_09420</name>
</gene>
<organism evidence="1 2">
    <name type="scientific">Lentibacillus salinarum</name>
    <dbReference type="NCBI Taxonomy" id="446820"/>
    <lineage>
        <taxon>Bacteria</taxon>
        <taxon>Bacillati</taxon>
        <taxon>Bacillota</taxon>
        <taxon>Bacilli</taxon>
        <taxon>Bacillales</taxon>
        <taxon>Bacillaceae</taxon>
        <taxon>Lentibacillus</taxon>
    </lineage>
</organism>
<protein>
    <submittedName>
        <fullName evidence="1">Uncharacterized protein</fullName>
    </submittedName>
</protein>
<dbReference type="EMBL" id="JBHTNH010000019">
    <property type="protein sequence ID" value="MFD1361871.1"/>
    <property type="molecule type" value="Genomic_DNA"/>
</dbReference>
<keyword evidence="2" id="KW-1185">Reference proteome</keyword>
<evidence type="ECO:0000313" key="1">
    <source>
        <dbReference type="EMBL" id="MFD1361871.1"/>
    </source>
</evidence>
<sequence>MISYHCRQLTITNHFLEWDDAGVVAEKGLGFYGWSRMVSNWPGLVR</sequence>
<reference evidence="2" key="1">
    <citation type="journal article" date="2019" name="Int. J. Syst. Evol. Microbiol.">
        <title>The Global Catalogue of Microorganisms (GCM) 10K type strain sequencing project: providing services to taxonomists for standard genome sequencing and annotation.</title>
        <authorList>
            <consortium name="The Broad Institute Genomics Platform"/>
            <consortium name="The Broad Institute Genome Sequencing Center for Infectious Disease"/>
            <person name="Wu L."/>
            <person name="Ma J."/>
        </authorList>
    </citation>
    <scope>NUCLEOTIDE SEQUENCE [LARGE SCALE GENOMIC DNA]</scope>
    <source>
        <strain evidence="2">CCUG 54822</strain>
    </source>
</reference>
<evidence type="ECO:0000313" key="2">
    <source>
        <dbReference type="Proteomes" id="UP001597178"/>
    </source>
</evidence>
<name>A0ABW3ZU50_9BACI</name>
<proteinExistence type="predicted"/>
<dbReference type="Proteomes" id="UP001597178">
    <property type="component" value="Unassembled WGS sequence"/>
</dbReference>
<accession>A0ABW3ZU50</accession>
<comment type="caution">
    <text evidence="1">The sequence shown here is derived from an EMBL/GenBank/DDBJ whole genome shotgun (WGS) entry which is preliminary data.</text>
</comment>